<keyword evidence="4" id="KW-0732">Signal</keyword>
<keyword evidence="1" id="KW-0175">Coiled coil</keyword>
<dbReference type="KEGG" id="crf:FRC0190_02171"/>
<organism evidence="5 6">
    <name type="scientific">Corynebacterium rouxii</name>
    <dbReference type="NCBI Taxonomy" id="2719119"/>
    <lineage>
        <taxon>Bacteria</taxon>
        <taxon>Bacillati</taxon>
        <taxon>Actinomycetota</taxon>
        <taxon>Actinomycetes</taxon>
        <taxon>Mycobacteriales</taxon>
        <taxon>Corynebacteriaceae</taxon>
        <taxon>Corynebacterium</taxon>
    </lineage>
</organism>
<name>A0A6I8MHN7_9CORY</name>
<dbReference type="GO" id="GO:0004674">
    <property type="term" value="F:protein serine/threonine kinase activity"/>
    <property type="evidence" value="ECO:0007669"/>
    <property type="project" value="UniProtKB-KW"/>
</dbReference>
<gene>
    <name evidence="5" type="ORF">FRC0190_02171</name>
</gene>
<evidence type="ECO:0000313" key="6">
    <source>
        <dbReference type="Proteomes" id="UP000423525"/>
    </source>
</evidence>
<keyword evidence="3" id="KW-1133">Transmembrane helix</keyword>
<feature type="signal peptide" evidence="4">
    <location>
        <begin position="1"/>
        <end position="32"/>
    </location>
</feature>
<dbReference type="EMBL" id="LR738855">
    <property type="protein sequence ID" value="VZH86251.1"/>
    <property type="molecule type" value="Genomic_DNA"/>
</dbReference>
<evidence type="ECO:0000256" key="3">
    <source>
        <dbReference type="SAM" id="Phobius"/>
    </source>
</evidence>
<feature type="transmembrane region" description="Helical" evidence="3">
    <location>
        <begin position="379"/>
        <end position="401"/>
    </location>
</feature>
<proteinExistence type="predicted"/>
<keyword evidence="5" id="KW-0418">Kinase</keyword>
<feature type="region of interest" description="Disordered" evidence="2">
    <location>
        <begin position="343"/>
        <end position="369"/>
    </location>
</feature>
<dbReference type="AlphaFoldDB" id="A0A6I8MHN7"/>
<dbReference type="Proteomes" id="UP000423525">
    <property type="component" value="Chromosome"/>
</dbReference>
<keyword evidence="3" id="KW-0472">Membrane</keyword>
<evidence type="ECO:0000256" key="1">
    <source>
        <dbReference type="SAM" id="Coils"/>
    </source>
</evidence>
<dbReference type="RefSeq" id="WP_155874288.1">
    <property type="nucleotide sequence ID" value="NZ_LR738855.1"/>
</dbReference>
<protein>
    <submittedName>
        <fullName evidence="5">Serine/threonine protein kinase</fullName>
    </submittedName>
</protein>
<keyword evidence="3" id="KW-0812">Transmembrane</keyword>
<reference evidence="5 6" key="1">
    <citation type="submission" date="2019-11" db="EMBL/GenBank/DDBJ databases">
        <authorList>
            <person name="Brisse S."/>
        </authorList>
    </citation>
    <scope>NUCLEOTIDE SEQUENCE [LARGE SCALE GENOMIC DNA]</scope>
    <source>
        <strain evidence="5">FRC0190</strain>
    </source>
</reference>
<accession>A0A6I8MHN7</accession>
<keyword evidence="5" id="KW-0723">Serine/threonine-protein kinase</keyword>
<evidence type="ECO:0000256" key="4">
    <source>
        <dbReference type="SAM" id="SignalP"/>
    </source>
</evidence>
<feature type="coiled-coil region" evidence="1">
    <location>
        <begin position="71"/>
        <end position="143"/>
    </location>
</feature>
<evidence type="ECO:0000256" key="2">
    <source>
        <dbReference type="SAM" id="MobiDB-lite"/>
    </source>
</evidence>
<evidence type="ECO:0000313" key="5">
    <source>
        <dbReference type="EMBL" id="VZH86251.1"/>
    </source>
</evidence>
<sequence>MKDVHMPKFKLVFVSTATALAVGFSGTAVVTAAPTQNTDVCTNSPESLKAMQRWSAATKAVKRAEGDKVVAATYTEMLAEAQQDLQGKTAEAAEKKAELDRVQGAVDARRTDKEIRDAFQELLELAEADLASADKAVATAMENQRLAQEKLDQRQSQQKLFEVDAQIAEHYEQKLKELQATKDDVWNDFERQEKLKQIAHVESSLAQYEHDKVVYDAMKEIIAEAGANVKAADESVLAAKKVRDEAAQKVEFRKEQKEPYEVDVMVQEEFAKKVVAAKKDYDAAVVAKSEAEKRVALREQQLKNYVNIDAELAQAQEALLDAESGKVYATLKEADCLIAKAPEETATKAPEETATKAPEETATKAPEETATKAPEKLNIFLAIIAGLGLAGLLAFFMPAIAKFLGR</sequence>
<feature type="chain" id="PRO_5026228227" evidence="4">
    <location>
        <begin position="33"/>
        <end position="406"/>
    </location>
</feature>
<keyword evidence="5" id="KW-0808">Transferase</keyword>